<comment type="caution">
    <text evidence="1">The sequence shown here is derived from an EMBL/GenBank/DDBJ whole genome shotgun (WGS) entry which is preliminary data.</text>
</comment>
<name>A0A9X2EVX8_9GAMM</name>
<keyword evidence="2" id="KW-1185">Reference proteome</keyword>
<evidence type="ECO:0000313" key="2">
    <source>
        <dbReference type="Proteomes" id="UP001139028"/>
    </source>
</evidence>
<gene>
    <name evidence="1" type="ORF">MO867_19060</name>
</gene>
<evidence type="ECO:0000313" key="1">
    <source>
        <dbReference type="EMBL" id="MCO1336438.1"/>
    </source>
</evidence>
<sequence>MTKVQQKISGCFRSEEGARAFSLIRSYLLTCQKNKIASGEALTQILNGEWPDFLLEKFKSLEVGAE</sequence>
<accession>A0A9X2EVX8</accession>
<dbReference type="Proteomes" id="UP001139028">
    <property type="component" value="Unassembled WGS sequence"/>
</dbReference>
<organism evidence="1 2">
    <name type="scientific">Microbulbifer okhotskensis</name>
    <dbReference type="NCBI Taxonomy" id="2926617"/>
    <lineage>
        <taxon>Bacteria</taxon>
        <taxon>Pseudomonadati</taxon>
        <taxon>Pseudomonadota</taxon>
        <taxon>Gammaproteobacteria</taxon>
        <taxon>Cellvibrionales</taxon>
        <taxon>Microbulbiferaceae</taxon>
        <taxon>Microbulbifer</taxon>
    </lineage>
</organism>
<reference evidence="1" key="1">
    <citation type="journal article" date="2022" name="Arch. Microbiol.">
        <title>Microbulbifer okhotskensis sp. nov., isolated from a deep bottom sediment of the Okhotsk Sea.</title>
        <authorList>
            <person name="Romanenko L."/>
            <person name="Kurilenko V."/>
            <person name="Otstavnykh N."/>
            <person name="Velansky P."/>
            <person name="Isaeva M."/>
            <person name="Mikhailov V."/>
        </authorList>
    </citation>
    <scope>NUCLEOTIDE SEQUENCE</scope>
    <source>
        <strain evidence="1">OS29</strain>
    </source>
</reference>
<protein>
    <recommendedName>
        <fullName evidence="3">Transposase IS66 family protein</fullName>
    </recommendedName>
</protein>
<dbReference type="EMBL" id="JALBWM010000135">
    <property type="protein sequence ID" value="MCO1336438.1"/>
    <property type="molecule type" value="Genomic_DNA"/>
</dbReference>
<evidence type="ECO:0008006" key="3">
    <source>
        <dbReference type="Google" id="ProtNLM"/>
    </source>
</evidence>
<dbReference type="AlphaFoldDB" id="A0A9X2EVX8"/>
<proteinExistence type="predicted"/>